<dbReference type="Gene3D" id="1.10.8.1220">
    <property type="match status" value="1"/>
</dbReference>
<evidence type="ECO:0000259" key="16">
    <source>
        <dbReference type="SMART" id="SM00382"/>
    </source>
</evidence>
<dbReference type="Proteomes" id="UP000039865">
    <property type="component" value="Unassembled WGS sequence"/>
</dbReference>
<evidence type="ECO:0000256" key="14">
    <source>
        <dbReference type="SAM" id="Coils"/>
    </source>
</evidence>
<dbReference type="OMA" id="HELVKYN"/>
<dbReference type="Gene3D" id="1.20.1270.280">
    <property type="match status" value="1"/>
</dbReference>
<accession>A0A078AJP8</accession>
<dbReference type="InterPro" id="IPR035699">
    <property type="entry name" value="AAA_6"/>
</dbReference>
<dbReference type="GO" id="GO:0005524">
    <property type="term" value="F:ATP binding"/>
    <property type="evidence" value="ECO:0007669"/>
    <property type="project" value="UniProtKB-KW"/>
</dbReference>
<dbReference type="Gene3D" id="6.10.140.1060">
    <property type="match status" value="1"/>
</dbReference>
<keyword evidence="10" id="KW-0969">Cilium</keyword>
<dbReference type="Pfam" id="PF12775">
    <property type="entry name" value="AAA_7"/>
    <property type="match status" value="1"/>
</dbReference>
<dbReference type="Pfam" id="PF12774">
    <property type="entry name" value="AAA_6"/>
    <property type="match status" value="1"/>
</dbReference>
<dbReference type="Gene3D" id="1.20.140.100">
    <property type="entry name" value="Dynein heavy chain, N-terminal domain 2"/>
    <property type="match status" value="1"/>
</dbReference>
<protein>
    <submittedName>
        <fullName evidence="17">Dynein heavy chain axonemal</fullName>
    </submittedName>
</protein>
<dbReference type="Pfam" id="PF17857">
    <property type="entry name" value="AAA_lid_1"/>
    <property type="match status" value="1"/>
</dbReference>
<dbReference type="FunFam" id="1.20.920.30:FF:000005">
    <property type="entry name" value="Dynein, axonemal, heavy chain 2"/>
    <property type="match status" value="1"/>
</dbReference>
<dbReference type="Gene3D" id="1.10.287.2620">
    <property type="match status" value="1"/>
</dbReference>
<dbReference type="FunFam" id="3.10.490.20:FF:000005">
    <property type="entry name" value="Dynein axonemal heavy chain 6"/>
    <property type="match status" value="1"/>
</dbReference>
<dbReference type="Gene3D" id="3.10.490.20">
    <property type="match status" value="1"/>
</dbReference>
<dbReference type="FunFam" id="3.40.50.300:FF:000362">
    <property type="entry name" value="Dynein, axonemal, heavy chain 6"/>
    <property type="match status" value="1"/>
</dbReference>
<dbReference type="FunFam" id="1.10.287.2620:FF:000002">
    <property type="entry name" value="Dynein heavy chain 2, axonemal"/>
    <property type="match status" value="1"/>
</dbReference>
<evidence type="ECO:0000256" key="12">
    <source>
        <dbReference type="ARBA" id="ARBA00023212"/>
    </source>
</evidence>
<dbReference type="GO" id="GO:0036159">
    <property type="term" value="P:inner dynein arm assembly"/>
    <property type="evidence" value="ECO:0007669"/>
    <property type="project" value="UniProtKB-ARBA"/>
</dbReference>
<keyword evidence="11" id="KW-0505">Motor protein</keyword>
<dbReference type="FunFam" id="3.20.180.20:FF:000001">
    <property type="entry name" value="Dynein axonemal heavy chain 5"/>
    <property type="match status" value="1"/>
</dbReference>
<dbReference type="GO" id="GO:0051959">
    <property type="term" value="F:dynein light intermediate chain binding"/>
    <property type="evidence" value="ECO:0007669"/>
    <property type="project" value="InterPro"/>
</dbReference>
<keyword evidence="9 14" id="KW-0175">Coiled coil</keyword>
<dbReference type="InterPro" id="IPR035706">
    <property type="entry name" value="AAA_9"/>
</dbReference>
<keyword evidence="5" id="KW-0677">Repeat</keyword>
<dbReference type="InterPro" id="IPR003593">
    <property type="entry name" value="AAA+_ATPase"/>
</dbReference>
<evidence type="ECO:0000256" key="6">
    <source>
        <dbReference type="ARBA" id="ARBA00022741"/>
    </source>
</evidence>
<evidence type="ECO:0000256" key="15">
    <source>
        <dbReference type="SAM" id="MobiDB-lite"/>
    </source>
</evidence>
<feature type="domain" description="AAA+ ATPase" evidence="16">
    <location>
        <begin position="2109"/>
        <end position="2258"/>
    </location>
</feature>
<dbReference type="OrthoDB" id="447173at2759"/>
<dbReference type="Pfam" id="PF08393">
    <property type="entry name" value="DHC_N2"/>
    <property type="match status" value="1"/>
</dbReference>
<evidence type="ECO:0000256" key="2">
    <source>
        <dbReference type="ARBA" id="ARBA00008887"/>
    </source>
</evidence>
<dbReference type="Gene3D" id="3.40.50.300">
    <property type="entry name" value="P-loop containing nucleotide triphosphate hydrolases"/>
    <property type="match status" value="5"/>
</dbReference>
<dbReference type="InParanoid" id="A0A078AJP8"/>
<evidence type="ECO:0000256" key="8">
    <source>
        <dbReference type="ARBA" id="ARBA00023017"/>
    </source>
</evidence>
<dbReference type="GO" id="GO:0008017">
    <property type="term" value="F:microtubule binding"/>
    <property type="evidence" value="ECO:0007669"/>
    <property type="project" value="UniProtKB-ARBA"/>
</dbReference>
<dbReference type="FunFam" id="1.20.140.100:FF:000001">
    <property type="entry name" value="dynein heavy chain 17, axonemal"/>
    <property type="match status" value="1"/>
</dbReference>
<keyword evidence="8" id="KW-0243">Dynein</keyword>
<dbReference type="InterPro" id="IPR027417">
    <property type="entry name" value="P-loop_NTPase"/>
</dbReference>
<dbReference type="GO" id="GO:0060294">
    <property type="term" value="P:cilium movement involved in cell motility"/>
    <property type="evidence" value="ECO:0007669"/>
    <property type="project" value="UniProtKB-ARBA"/>
</dbReference>
<evidence type="ECO:0000256" key="7">
    <source>
        <dbReference type="ARBA" id="ARBA00022840"/>
    </source>
</evidence>
<dbReference type="GO" id="GO:0036156">
    <property type="term" value="C:inner dynein arm"/>
    <property type="evidence" value="ECO:0007669"/>
    <property type="project" value="UniProtKB-ARBA"/>
</dbReference>
<sequence>MDETMPISKKSASQARIKRPDDLISPSTNDLRKNSQMRAKLPKIHSKKHIDISQTPLPTLPFPRVLGKDIISPFPGSQDHQALKRIIAQHQAQAQALAESQNMTASTSQQILHSYRNAGHAPLLGQSQSQLTLKIGMANQNSQTLMHNQSTLSLISPADKTLAILESHNRRNNRTSLTHHQSFQQLLPLDQSKILNSTLEGQGQQLHHDQSQTNVSALILKNVPLPNYEQNKQIMTIDPAKIKPKPTSDIKKFMVRQGMKPSPLEFIKLVQLDPEFQSRFCYCNRREDYYDFEIVPFSDKNEAEYMTVSSRGVVHFIKGEANFMSIPEWEREQRIYKKIQNIPFFMKYRTWKTFSAWKTLMRRTMIFKTSDFLNRELFILDSELSKPLLDIRMKTFNIQKMQMVAMNTDKPRNMQEFFEFQDKQRKSVSETLNKIEKEIKNILIESCDSSMRTFREENRISLNDNQEDDDNEEAEPFLVGDETHKQMPYTQEATTRTHYKKLAKYIRLTDYMIIDSKLRLIQNSISNVLKIVQLDLAGNRKYMVGDKIQQVPLFEITVDFSGFDIYFTPNKFDVRDAIKNSITEGVNTVCRYELFINQAEFETYINVQEQEDHLFDEQNDLMSLAIGSEMLIRDTENISLAIDGVFEEVKDHSRKYDYFVQIYNENITMQVDDFRNKDHEYMNNTINKLISQQEEIEILDMRVSIKIVRLDGEKMKKRIKESPKQCWKMLQDFIPKFQLEKAEQLCEILKVEYEKVSRKPQSIDQFVVIMNDLNELNTRVDNLSSMFQELEVYGILMENHKIKLPDKNKAKQKEAYQLLTNTRKKLEEGLEAGEVEELKFKKQLIDVEIPRLNKQCKEIMETLSDPMFADVNTSYDDAVRKLESVGETVNQIKERGKQLNQYQKFLELEETPFESVNDAFGDWNLKYKMWKGLDDWVYLSRDWINTKFQAIDVENIQKQVDHYDKAARVCSIGLRDNPVTQIFLDKVEVLKSTMPVVSYLRSDLQPRHWTEIYEIIGMELDLNNDEFTLKSLIELNVKQEKDKIGEIAQKAVKEKELEASYEKVYSEWKKAAFETKNHKDSYYILGSTEDINNLLEESMVTLSNILGARFVDIIRNEVEVLYKKLNYIENLMNEWQTFQRTWMYLENIFNGSDIAQKMGQDAKKFTQVDQQWKEIMKATHSNPLVFRFLQNYKDGNQYLDVFKNNNKILDDIQKSLEVLLEKKRQEFPRFYFLSNDELLSILAEASRDPQCVQQHLRKLFENINSITFELDEITKIVSAEKEVIKIKKVKTGSNNSVEKWLMTLQENMMFAVKKFIKEAHNAFREEEEFKRHNWVMEDHPAQAICVVASINWCGNTENFLKDEDDVREGLEWWYQENIKQLEELTKIVSKPDLDSRKRKAVVALITQDVHYRDIVEELIKEEVESQHDFKWQQQLRYYYQNEEIAIKQVNAQLDYGYEYLGAHTRLVITPLTDRCWMTITGSLHIKLGAAPAGPAGTGKTESTKDLAKGLGKYCVVFNCSDQINYKMMEQLFSGLATTGSWACLDEFNRIDIEVLSVIAQQILTIRNAMLQERKEFQLGDRQINNFIPTMGIFITMNPGYKGRTELPDNLKVLFRPVSMMIPDYALIAEIMLFAEGFSQAKPLSRKMTKLYKLASEQLSQQPHYDFGMRAVKSVLVMAGQVKRTFPKMPEDIVLIRAMRDSNIPKFIKEDLPLFNAIVRDLFPNTQLPEAQYDLLIDAIKQSQVEEGLTPDDDQTEKVIQFYETMNVRFGLMIIGQTLTGKTTIIRTLKKAMNLIKKNGHVGDEYKPVESETLNPKSISLDELYGSFSHLTQEWTDGLASQLIRGFVEKQNEDMKWVIFDGPVDAIWIENMNTVLDDNMTLCLSCGERIRLRPEMRMIFEVDDLSQASPATVSRCGMVYASPQTLSWKPIVQSWIKQIPENLLEDPHRVQLQWLFDTHIDNTIELVRGKGFKEPIPTVDNNFIISMCRLYQSILEHVIDIKKYQGERQKKAIVKIFIYSLAWSFGGSIDSTHYSSFEVYLGTAFNMSDLPKTSIFDNQLVQGPEILDYATWTQNLPKFEYSNEKSFFELVVPTKDTVRFSWLLKQSVINGNPVFFTGITGVGKSIIMNSTIAEMKKKQNTEAIILSFSSQTSSKETQNQIEDKLEKRRRNLLAGPNGRKVILFIDDVNMPAYDDYGTQMPIELLRQYVDFKGLYDREGLFWKKIQDTTLVCAAAPPEGGRKVLSKRFTRHFHMICLPPTQEESLQMIFLSIIDGFFKQFKKEVQMLAKPMVDSTLQIFNKITKALRPTPAKSHYTFNLRDISKIFQGVCMAKTQTLNRSDKMVKLWIHEASRVFYDRLVSADDKKWFTELVIELIKGAFRVDWTHADLFESRPLIFGDFMKRGIPFEERQYDEVKDIATMSNVIMDYQEEYNIDHLNKFDLVLFPECLQHISRICRILRQPRGNALLVGVGGSGKQTLTRLSAFIADCQFSTLEVKKNFNQNDFRDNLKKAMLPCGIKGERTTFLINDNQITNESFLEDVNNLLNSGEIPNLWLPEDKDQITNELRKAAAEKGIYEGLYQFFLQRMRDNLHIVLCLSPVGESFRMRIRMFPSLVNCCAINWINAWPEEALLSVSSRFIQKIDHIKETQLKNKIAQMCVFVHQSVDEESNVFYESLKRKVYITPKSYLDLIKSYQIFLQEKNQQLSERRNTLFTGLSKLQETNKEVNKLSTELVTLQPNLEISVTEAEQMSKKLEKDKVEANKKKMVVEEEKKIVDKKAAEVTAQYDIAMAELSAVLPILQEAEAALDTLNSNDITEIKSTKSPSKGILNTMIITCMLIEKNSDYKKITWKNCQSMMSGSFFQNLKTFKKDDVPQKVVQAMDKFCAENPDFTPENVKNSSKACYSLCKWCLAIQNYSKVAKEIEPKKRMVEAMDAELKKAQAELNIKESKLRDEMKKVEDLERMYIEVKEKKDRLENEIELCRLRLGRAEQLTSGLGSEHERWQENVAILDSRIRQLVGDVFVAAACISYYGPFTGVFREKLVQKWVEQCQELEIPVSEKFNMPVVMGDPMEIQNWNMNGLPSDSVSISNGIIVKYGTRKPLMIDPQQQATKWIRTMYSDENIASSKDIGQLKITRMGAKDMIKTMELCIKNGYQLLIEDMGEYTEPAFEPVLLNQTFKSPHGREQITFGDSTIDYDQRFKLYMTTKMPNPHYLPEMFIRVTVINFTVTQEGLEQQLLAEIVKLENPAIEIKKLELTKAIVKDQKRMKKIEDDILNQLVNASDNILDEEDLINFLEKSKVTSAEIKIAMEENEIAQVEIEEARQKYQVVAERGSILYFVIADLAGIDPMYQYSLLYFLRLHNQIISQSEKNEDQAERIKILIREITSIVYNNICRGLFNMHKLIFSFMIATRILLQSQDISMAEWNLYLKGVMIDGDIKNIKNPEPSEISEKTWRFVLNLEGYNEAFQGLPESVVKDYKQWKEWFTSKEPHNMALPCQLEEKLSRFQKLLIFKAFREDKLVFKMREFVEQELGHSFAHPLPVIMDEVFKDSDNKTPIIYVLSPGAEPTALFLRFARKIKGDSLDAYQIISLGQGQDKFALECIEKGCKTGTWVLLQNCHLYKSFMPRLEKEVLDINENSGSIHSEFRLFLTSMPCNYFPVSVLQNGIKITNEPPKGIKSNIIGSLTQLTEEKIQGCKRDVEYRTLLFSVCFFHAVIQERRKFGPLGWNIRYEFNESDFETATTVMKGMLNEESDSIVWQALQQVTGDIVYGGRVTDDIDRRTLMMILTTFLSEDVLLPDYKYSQSGVYTPVSPAETLLEDLMRKAKSLPDVDNPEIFGMNDNADIAFQLQESLNMIEIILSVQPRTSGSSGGGKNPDQIIEELAIKIESELPELITRDGANKELFHVNKEGLLPSLTTFLLQEMERFNILVTVIAKSLDTLKKALKGEAVMGEDIDRMYKSMLNNKVPDMWAFHAYPSLKPLASWIENLQQRIEFLKLWLLKGKLAAYWLPSFFFPQGFLTALLQNYARKYTIAIDALSFGFQFQTFYKLEDVDTHPGDGVFFYGFFMESGEINSDTLLLEDAGPGQKFSVVPMIQFRPEKDHKVNDKDFLCPMFKTTERAGTLSTTGHSTNFVIMVEVPSRKAPKHWVLRGTALFCQLDD</sequence>
<evidence type="ECO:0000256" key="4">
    <source>
        <dbReference type="ARBA" id="ARBA00022701"/>
    </source>
</evidence>
<dbReference type="InterPro" id="IPR042219">
    <property type="entry name" value="AAA_lid_11_sf"/>
</dbReference>
<gene>
    <name evidence="17" type="primary">Contig4192.g4496</name>
    <name evidence="17" type="ORF">STYLEM_11426</name>
</gene>
<dbReference type="PANTHER" id="PTHR22878:SF68">
    <property type="entry name" value="DYNEIN HEAVY CHAIN 6, AXONEMAL-LIKE"/>
    <property type="match status" value="1"/>
</dbReference>
<dbReference type="InterPro" id="IPR043157">
    <property type="entry name" value="Dynein_AAA1S"/>
</dbReference>
<feature type="compositionally biased region" description="Polar residues" evidence="15">
    <location>
        <begin position="25"/>
        <end position="37"/>
    </location>
</feature>
<keyword evidence="7" id="KW-0067">ATP-binding</keyword>
<evidence type="ECO:0000256" key="13">
    <source>
        <dbReference type="ARBA" id="ARBA00023273"/>
    </source>
</evidence>
<dbReference type="Pfam" id="PF18199">
    <property type="entry name" value="Dynein_C"/>
    <property type="match status" value="1"/>
</dbReference>
<dbReference type="InterPro" id="IPR024317">
    <property type="entry name" value="Dynein_heavy_chain_D4_dom"/>
</dbReference>
<feature type="domain" description="AAA+ ATPase" evidence="16">
    <location>
        <begin position="1485"/>
        <end position="1625"/>
    </location>
</feature>
<dbReference type="FunFam" id="1.20.58.1120:FF:000007">
    <property type="entry name" value="Dynein heavy chain 4"/>
    <property type="match status" value="1"/>
</dbReference>
<dbReference type="InterPro" id="IPR041589">
    <property type="entry name" value="DNAH3_AAA_lid_1"/>
</dbReference>
<dbReference type="FunFam" id="1.10.8.710:FF:000004">
    <property type="entry name" value="Dynein axonemal heavy chain 6"/>
    <property type="match status" value="1"/>
</dbReference>
<dbReference type="SMART" id="SM00382">
    <property type="entry name" value="AAA"/>
    <property type="match status" value="2"/>
</dbReference>
<evidence type="ECO:0000313" key="17">
    <source>
        <dbReference type="EMBL" id="CDW82394.1"/>
    </source>
</evidence>
<dbReference type="Pfam" id="PF12780">
    <property type="entry name" value="AAA_8"/>
    <property type="match status" value="1"/>
</dbReference>
<feature type="coiled-coil region" evidence="14">
    <location>
        <begin position="2743"/>
        <end position="2770"/>
    </location>
</feature>
<dbReference type="InterPro" id="IPR024743">
    <property type="entry name" value="Dynein_HC_stalk"/>
</dbReference>
<dbReference type="Gene3D" id="1.20.58.1120">
    <property type="match status" value="1"/>
</dbReference>
<dbReference type="InterPro" id="IPR041658">
    <property type="entry name" value="AAA_lid_11"/>
</dbReference>
<dbReference type="FunFam" id="1.20.920.20:FF:000001">
    <property type="entry name" value="dynein heavy chain 2, axonemal"/>
    <property type="match status" value="1"/>
</dbReference>
<keyword evidence="3" id="KW-0963">Cytoplasm</keyword>
<dbReference type="Pfam" id="PF18198">
    <property type="entry name" value="AAA_lid_11"/>
    <property type="match status" value="1"/>
</dbReference>
<keyword evidence="12" id="KW-0206">Cytoskeleton</keyword>
<dbReference type="GO" id="GO:0005874">
    <property type="term" value="C:microtubule"/>
    <property type="evidence" value="ECO:0007669"/>
    <property type="project" value="UniProtKB-KW"/>
</dbReference>
<dbReference type="InterPro" id="IPR042222">
    <property type="entry name" value="Dynein_2_N"/>
</dbReference>
<dbReference type="SUPFAM" id="SSF52540">
    <property type="entry name" value="P-loop containing nucleoside triphosphate hydrolases"/>
    <property type="match status" value="4"/>
</dbReference>
<evidence type="ECO:0000256" key="3">
    <source>
        <dbReference type="ARBA" id="ARBA00022490"/>
    </source>
</evidence>
<proteinExistence type="inferred from homology"/>
<evidence type="ECO:0000313" key="18">
    <source>
        <dbReference type="Proteomes" id="UP000039865"/>
    </source>
</evidence>
<dbReference type="Pfam" id="PF17852">
    <property type="entry name" value="Dynein_AAA_lid"/>
    <property type="match status" value="1"/>
</dbReference>
<dbReference type="FunFam" id="1.10.8.1220:FF:000001">
    <property type="entry name" value="Dynein axonemal heavy chain 5"/>
    <property type="match status" value="1"/>
</dbReference>
<dbReference type="GO" id="GO:0008569">
    <property type="term" value="F:minus-end-directed microtubule motor activity"/>
    <property type="evidence" value="ECO:0007669"/>
    <property type="project" value="InterPro"/>
</dbReference>
<evidence type="ECO:0000256" key="9">
    <source>
        <dbReference type="ARBA" id="ARBA00023054"/>
    </source>
</evidence>
<keyword evidence="4" id="KW-0493">Microtubule</keyword>
<dbReference type="Pfam" id="PF12777">
    <property type="entry name" value="MT"/>
    <property type="match status" value="1"/>
</dbReference>
<dbReference type="Gene3D" id="1.10.8.710">
    <property type="match status" value="1"/>
</dbReference>
<dbReference type="InterPro" id="IPR043160">
    <property type="entry name" value="Dynein_C_barrel"/>
</dbReference>
<dbReference type="PANTHER" id="PTHR22878">
    <property type="entry name" value="DYNEIN HEAVY CHAIN 6, AXONEMAL-LIKE-RELATED"/>
    <property type="match status" value="1"/>
</dbReference>
<dbReference type="InterPro" id="IPR041228">
    <property type="entry name" value="Dynein_C"/>
</dbReference>
<evidence type="ECO:0000256" key="1">
    <source>
        <dbReference type="ARBA" id="ARBA00004430"/>
    </source>
</evidence>
<dbReference type="FunFam" id="3.40.50.300:FF:002141">
    <property type="entry name" value="Dynein heavy chain"/>
    <property type="match status" value="1"/>
</dbReference>
<organism evidence="17 18">
    <name type="scientific">Stylonychia lemnae</name>
    <name type="common">Ciliate</name>
    <dbReference type="NCBI Taxonomy" id="5949"/>
    <lineage>
        <taxon>Eukaryota</taxon>
        <taxon>Sar</taxon>
        <taxon>Alveolata</taxon>
        <taxon>Ciliophora</taxon>
        <taxon>Intramacronucleata</taxon>
        <taxon>Spirotrichea</taxon>
        <taxon>Stichotrichia</taxon>
        <taxon>Sporadotrichida</taxon>
        <taxon>Oxytrichidae</taxon>
        <taxon>Stylonychinae</taxon>
        <taxon>Stylonychia</taxon>
    </lineage>
</organism>
<dbReference type="GO" id="GO:0045505">
    <property type="term" value="F:dynein intermediate chain binding"/>
    <property type="evidence" value="ECO:0007669"/>
    <property type="project" value="InterPro"/>
</dbReference>
<keyword evidence="6" id="KW-0547">Nucleotide-binding</keyword>
<keyword evidence="13" id="KW-0966">Cell projection</keyword>
<feature type="region of interest" description="Disordered" evidence="15">
    <location>
        <begin position="1"/>
        <end position="46"/>
    </location>
</feature>
<dbReference type="InterPro" id="IPR013602">
    <property type="entry name" value="Dynein_heavy_linker"/>
</dbReference>
<dbReference type="EMBL" id="CCKQ01010872">
    <property type="protein sequence ID" value="CDW82394.1"/>
    <property type="molecule type" value="Genomic_DNA"/>
</dbReference>
<dbReference type="InterPro" id="IPR042228">
    <property type="entry name" value="Dynein_linker_3"/>
</dbReference>
<dbReference type="Pfam" id="PF12781">
    <property type="entry name" value="AAA_9"/>
    <property type="match status" value="1"/>
</dbReference>
<comment type="subcellular location">
    <subcellularLocation>
        <location evidence="1">Cytoplasm</location>
        <location evidence="1">Cytoskeleton</location>
        <location evidence="1">Cilium axoneme</location>
    </subcellularLocation>
</comment>
<dbReference type="Pfam" id="PF03028">
    <property type="entry name" value="Dynein_heavy"/>
    <property type="match status" value="1"/>
</dbReference>
<dbReference type="Gene3D" id="1.20.920.30">
    <property type="match status" value="1"/>
</dbReference>
<keyword evidence="18" id="KW-1185">Reference proteome</keyword>
<feature type="coiled-coil region" evidence="14">
    <location>
        <begin position="3299"/>
        <end position="3331"/>
    </location>
</feature>
<evidence type="ECO:0000256" key="5">
    <source>
        <dbReference type="ARBA" id="ARBA00022737"/>
    </source>
</evidence>
<evidence type="ECO:0000256" key="11">
    <source>
        <dbReference type="ARBA" id="ARBA00023175"/>
    </source>
</evidence>
<evidence type="ECO:0000256" key="10">
    <source>
        <dbReference type="ARBA" id="ARBA00023069"/>
    </source>
</evidence>
<dbReference type="FunFam" id="3.40.50.300:FF:000049">
    <property type="entry name" value="Dynein, axonemal, heavy chain 5"/>
    <property type="match status" value="1"/>
</dbReference>
<dbReference type="InterPro" id="IPR041466">
    <property type="entry name" value="Dynein_AAA5_ext"/>
</dbReference>
<dbReference type="Gene3D" id="3.20.180.20">
    <property type="entry name" value="Dynein heavy chain, N-terminal domain 2"/>
    <property type="match status" value="1"/>
</dbReference>
<feature type="coiled-coil region" evidence="14">
    <location>
        <begin position="2929"/>
        <end position="2991"/>
    </location>
</feature>
<reference evidence="17 18" key="1">
    <citation type="submission" date="2014-06" db="EMBL/GenBank/DDBJ databases">
        <authorList>
            <person name="Swart Estienne"/>
        </authorList>
    </citation>
    <scope>NUCLEOTIDE SEQUENCE [LARGE SCALE GENOMIC DNA]</scope>
    <source>
        <strain evidence="17 18">130c</strain>
    </source>
</reference>
<name>A0A078AJP8_STYLE</name>
<dbReference type="FunFam" id="3.40.50.300:FF:000063">
    <property type="entry name" value="dynein heavy chain 6, axonemal"/>
    <property type="match status" value="1"/>
</dbReference>
<comment type="similarity">
    <text evidence="2">Belongs to the dynein heavy chain family.</text>
</comment>
<dbReference type="Gene3D" id="1.10.8.720">
    <property type="entry name" value="Region D6 of dynein motor"/>
    <property type="match status" value="1"/>
</dbReference>
<dbReference type="InterPro" id="IPR004273">
    <property type="entry name" value="Dynein_heavy_D6_P-loop"/>
</dbReference>
<dbReference type="Gene3D" id="1.20.920.20">
    <property type="match status" value="1"/>
</dbReference>
<dbReference type="InterPro" id="IPR026983">
    <property type="entry name" value="DHC"/>
</dbReference>